<keyword evidence="13" id="KW-0511">Multifunctional enzyme</keyword>
<evidence type="ECO:0000256" key="14">
    <source>
        <dbReference type="ARBA" id="ARBA00025592"/>
    </source>
</evidence>
<comment type="pathway">
    <text evidence="4">Amino-acid biosynthesis; L-tryptophan biosynthesis; L-tryptophan from chorismate: step 4/5.</text>
</comment>
<dbReference type="InterPro" id="IPR045186">
    <property type="entry name" value="Indole-3-glycerol_P_synth"/>
</dbReference>
<dbReference type="Proteomes" id="UP000006465">
    <property type="component" value="Chromosome"/>
</dbReference>
<feature type="domain" description="Indole-3-glycerol phosphate synthase" evidence="16">
    <location>
        <begin position="11"/>
        <end position="275"/>
    </location>
</feature>
<dbReference type="CDD" id="cd00331">
    <property type="entry name" value="IGPS"/>
    <property type="match status" value="1"/>
</dbReference>
<comment type="similarity">
    <text evidence="6">In the C-terminal section; belongs to the TrpF family.</text>
</comment>
<dbReference type="Pfam" id="PF00218">
    <property type="entry name" value="IGPS"/>
    <property type="match status" value="1"/>
</dbReference>
<sequence>MQNNVPMPTVLEEIVNTRRSHVQEISARISHINPLRLPRSTKSLFQALGGSINGGAASRRQAYSSASTRAPHFIMECKSASPSLGTIRTDYSPGDIARIYSRYASAISVLCEPDKFNGDYDHLATVAASTHLPVLCKDFIVDPVQVQAARYFGADAVLLMLSVLDDATYLSLSSEAERLGLDVLTEVINEEEVKRGIRLGAKIFGVNHRNLHDLSIDLSRSSQLEPLIPENAVLVSESGIKTNETVRQLAGHSDAFLVGSQLTSHSNIDSASRSLVYGTNKVCGLTTTSAAQNARAVGATHGGLIFENSSPRNVSRETAEKIIAAEPNLNYVAVSRRDHGWEEILLPEITSLQIHAPYQGSIAGERALIDNARRELQKAGREDVSIWRAVSMTLPEGAATATALTDDVDMLLLDAGIGGTGTSFNWEKITPDIAPKAILAGGLNLDNLPEALKTGCAGLDLNSGFEYSSTAGPWSGMKDSGLLRQAFSKIRNFHY</sequence>
<dbReference type="AlphaFoldDB" id="A0AAU8PQZ1"/>
<comment type="similarity">
    <text evidence="5">In the N-terminal section; belongs to the TrpC family.</text>
</comment>
<evidence type="ECO:0000256" key="1">
    <source>
        <dbReference type="ARBA" id="ARBA00001164"/>
    </source>
</evidence>
<dbReference type="KEGG" id="coe:CP258_10755"/>
<evidence type="ECO:0000256" key="7">
    <source>
        <dbReference type="ARBA" id="ARBA00022605"/>
    </source>
</evidence>
<feature type="domain" description="N-(5'phosphoribosyl) anthranilate isomerase (PRAI)" evidence="17">
    <location>
        <begin position="280"/>
        <end position="484"/>
    </location>
</feature>
<dbReference type="SUPFAM" id="SSF51366">
    <property type="entry name" value="Ribulose-phoshate binding barrel"/>
    <property type="match status" value="2"/>
</dbReference>
<evidence type="ECO:0000256" key="2">
    <source>
        <dbReference type="ARBA" id="ARBA00001633"/>
    </source>
</evidence>
<gene>
    <name evidence="18" type="primary">trpCF</name>
    <name evidence="15" type="synonym">trpF</name>
    <name evidence="18" type="ORF">CP258_10755</name>
</gene>
<dbReference type="InterPro" id="IPR001240">
    <property type="entry name" value="PRAI_dom"/>
</dbReference>
<evidence type="ECO:0000256" key="6">
    <source>
        <dbReference type="ARBA" id="ARBA00009847"/>
    </source>
</evidence>
<dbReference type="InterPro" id="IPR001468">
    <property type="entry name" value="Indole-3-GlycerolPSynthase_CS"/>
</dbReference>
<dbReference type="EMBL" id="CP003540">
    <property type="protein sequence ID" value="AFK17719.1"/>
    <property type="molecule type" value="Genomic_DNA"/>
</dbReference>
<organism evidence="18 19">
    <name type="scientific">Corynebacterium pseudotuberculosis 258</name>
    <dbReference type="NCBI Taxonomy" id="1168865"/>
    <lineage>
        <taxon>Bacteria</taxon>
        <taxon>Bacillati</taxon>
        <taxon>Actinomycetota</taxon>
        <taxon>Actinomycetes</taxon>
        <taxon>Mycobacteriales</taxon>
        <taxon>Corynebacteriaceae</taxon>
        <taxon>Corynebacterium</taxon>
    </lineage>
</organism>
<protein>
    <recommendedName>
        <fullName evidence="15">N-(5'-phosphoribosyl)anthranilate isomerase</fullName>
        <shortName evidence="15">PRAI</shortName>
        <ecNumber evidence="15">5.3.1.24</ecNumber>
    </recommendedName>
</protein>
<evidence type="ECO:0000256" key="10">
    <source>
        <dbReference type="ARBA" id="ARBA00023141"/>
    </source>
</evidence>
<dbReference type="HAMAP" id="MF_00135">
    <property type="entry name" value="PRAI"/>
    <property type="match status" value="1"/>
</dbReference>
<evidence type="ECO:0000313" key="18">
    <source>
        <dbReference type="EMBL" id="AFK17719.1"/>
    </source>
</evidence>
<comment type="catalytic activity">
    <reaction evidence="1 15">
        <text>N-(5-phospho-beta-D-ribosyl)anthranilate = 1-(2-carboxyphenylamino)-1-deoxy-D-ribulose 5-phosphate</text>
        <dbReference type="Rhea" id="RHEA:21540"/>
        <dbReference type="ChEBI" id="CHEBI:18277"/>
        <dbReference type="ChEBI" id="CHEBI:58613"/>
        <dbReference type="EC" id="5.3.1.24"/>
    </reaction>
</comment>
<dbReference type="PANTHER" id="PTHR22854:SF2">
    <property type="entry name" value="INDOLE-3-GLYCEROL-PHOSPHATE SYNTHASE"/>
    <property type="match status" value="1"/>
</dbReference>
<dbReference type="GO" id="GO:0004640">
    <property type="term" value="F:phosphoribosylanthranilate isomerase activity"/>
    <property type="evidence" value="ECO:0007669"/>
    <property type="project" value="UniProtKB-UniRule"/>
</dbReference>
<evidence type="ECO:0000256" key="12">
    <source>
        <dbReference type="ARBA" id="ARBA00023239"/>
    </source>
</evidence>
<keyword evidence="11 15" id="KW-0413">Isomerase</keyword>
<dbReference type="PROSITE" id="PS00614">
    <property type="entry name" value="IGPS"/>
    <property type="match status" value="1"/>
</dbReference>
<name>A0AAU8PQZ1_CORPS</name>
<keyword evidence="9 15" id="KW-0822">Tryptophan biosynthesis</keyword>
<dbReference type="PANTHER" id="PTHR22854">
    <property type="entry name" value="TRYPTOPHAN BIOSYNTHESIS PROTEIN"/>
    <property type="match status" value="1"/>
</dbReference>
<dbReference type="EC" id="5.3.1.24" evidence="15"/>
<dbReference type="InterPro" id="IPR011060">
    <property type="entry name" value="RibuloseP-bd_barrel"/>
</dbReference>
<dbReference type="RefSeq" id="WP_014523721.1">
    <property type="nucleotide sequence ID" value="NC_017945.3"/>
</dbReference>
<comment type="function">
    <text evidence="14">Bifunctional enzyme that catalyzes two sequential steps of tryptophan biosynthetic pathway. The first reaction is catalyzed by the isomerase, coded by the TrpF domain; the second reaction is catalyzed by the synthase, coded by the TrpC domain.</text>
</comment>
<dbReference type="GO" id="GO:0004425">
    <property type="term" value="F:indole-3-glycerol-phosphate synthase activity"/>
    <property type="evidence" value="ECO:0007669"/>
    <property type="project" value="UniProtKB-EC"/>
</dbReference>
<keyword evidence="12 18" id="KW-0456">Lyase</keyword>
<evidence type="ECO:0000256" key="15">
    <source>
        <dbReference type="HAMAP-Rule" id="MF_00135"/>
    </source>
</evidence>
<dbReference type="InterPro" id="IPR013785">
    <property type="entry name" value="Aldolase_TIM"/>
</dbReference>
<keyword evidence="10 15" id="KW-0057">Aromatic amino acid biosynthesis</keyword>
<accession>A0AAU8PQZ1</accession>
<evidence type="ECO:0000259" key="17">
    <source>
        <dbReference type="Pfam" id="PF00697"/>
    </source>
</evidence>
<evidence type="ECO:0000256" key="11">
    <source>
        <dbReference type="ARBA" id="ARBA00023235"/>
    </source>
</evidence>
<proteinExistence type="inferred from homology"/>
<evidence type="ECO:0000256" key="9">
    <source>
        <dbReference type="ARBA" id="ARBA00022822"/>
    </source>
</evidence>
<comment type="similarity">
    <text evidence="15">Belongs to the TrpF family.</text>
</comment>
<evidence type="ECO:0000256" key="5">
    <source>
        <dbReference type="ARBA" id="ARBA00007902"/>
    </source>
</evidence>
<evidence type="ECO:0000256" key="3">
    <source>
        <dbReference type="ARBA" id="ARBA00004664"/>
    </source>
</evidence>
<dbReference type="CDD" id="cd00405">
    <property type="entry name" value="PRAI"/>
    <property type="match status" value="1"/>
</dbReference>
<dbReference type="Gene3D" id="3.20.20.70">
    <property type="entry name" value="Aldolase class I"/>
    <property type="match status" value="2"/>
</dbReference>
<keyword evidence="8" id="KW-0210">Decarboxylase</keyword>
<comment type="catalytic activity">
    <reaction evidence="2">
        <text>1-(2-carboxyphenylamino)-1-deoxy-D-ribulose 5-phosphate + H(+) = (1S,2R)-1-C-(indol-3-yl)glycerol 3-phosphate + CO2 + H2O</text>
        <dbReference type="Rhea" id="RHEA:23476"/>
        <dbReference type="ChEBI" id="CHEBI:15377"/>
        <dbReference type="ChEBI" id="CHEBI:15378"/>
        <dbReference type="ChEBI" id="CHEBI:16526"/>
        <dbReference type="ChEBI" id="CHEBI:58613"/>
        <dbReference type="ChEBI" id="CHEBI:58866"/>
        <dbReference type="EC" id="4.1.1.48"/>
    </reaction>
</comment>
<dbReference type="Pfam" id="PF00697">
    <property type="entry name" value="PRAI"/>
    <property type="match status" value="1"/>
</dbReference>
<evidence type="ECO:0000256" key="8">
    <source>
        <dbReference type="ARBA" id="ARBA00022793"/>
    </source>
</evidence>
<comment type="pathway">
    <text evidence="3 15">Amino-acid biosynthesis; L-tryptophan biosynthesis; L-tryptophan from chorismate: step 3/5.</text>
</comment>
<dbReference type="InterPro" id="IPR013798">
    <property type="entry name" value="Indole-3-glycerol_P_synth_dom"/>
</dbReference>
<dbReference type="NCBIfam" id="NF006945">
    <property type="entry name" value="PRK09427.1"/>
    <property type="match status" value="1"/>
</dbReference>
<evidence type="ECO:0000313" key="19">
    <source>
        <dbReference type="Proteomes" id="UP000006465"/>
    </source>
</evidence>
<reference evidence="18 19" key="1">
    <citation type="journal article" date="2013" name="J. Biotechnol.">
        <title>Genome sequence of Corynebacterium pseudotuberculosis biovar equi strain 258 and prediction of antigenic targets to improve biotechnological vaccine production.</title>
        <authorList>
            <person name="Soares S.C."/>
            <person name="Trost E."/>
            <person name="Ramos R.T."/>
            <person name="Carneiro A.R."/>
            <person name="Santos A.R."/>
            <person name="Pinto A.C."/>
            <person name="Barbosa E."/>
            <person name="Aburjaile F."/>
            <person name="Ali A."/>
            <person name="Diniz C.A."/>
            <person name="Hassan S.S."/>
            <person name="Fiaux K."/>
            <person name="Guimaraes L.C."/>
            <person name="Bakhtiar S.M."/>
            <person name="Pereira U."/>
            <person name="Almeida S.S."/>
            <person name="Abreu V.A."/>
            <person name="Rocha F.S."/>
            <person name="Dorella F.A."/>
            <person name="Miyoshi A."/>
            <person name="Silva A."/>
            <person name="Azevedo V."/>
            <person name="Tauch A."/>
        </authorList>
    </citation>
    <scope>NUCLEOTIDE SEQUENCE [LARGE SCALE GENOMIC DNA]</scope>
    <source>
        <strain evidence="18 19">258</strain>
    </source>
</reference>
<dbReference type="GO" id="GO:0000162">
    <property type="term" value="P:L-tryptophan biosynthetic process"/>
    <property type="evidence" value="ECO:0007669"/>
    <property type="project" value="UniProtKB-UniRule"/>
</dbReference>
<evidence type="ECO:0000256" key="13">
    <source>
        <dbReference type="ARBA" id="ARBA00023268"/>
    </source>
</evidence>
<keyword evidence="7 15" id="KW-0028">Amino-acid biosynthesis</keyword>
<evidence type="ECO:0000259" key="16">
    <source>
        <dbReference type="Pfam" id="PF00218"/>
    </source>
</evidence>
<evidence type="ECO:0000256" key="4">
    <source>
        <dbReference type="ARBA" id="ARBA00004696"/>
    </source>
</evidence>